<gene>
    <name evidence="2" type="ORF">DA73_0400007495</name>
</gene>
<dbReference type="InterPro" id="IPR008538">
    <property type="entry name" value="Uma2"/>
</dbReference>
<dbReference type="AlphaFoldDB" id="A0A8S9T196"/>
<proteinExistence type="predicted"/>
<dbReference type="InterPro" id="IPR012296">
    <property type="entry name" value="Nuclease_put_TT1808"/>
</dbReference>
<sequence length="193" mass="22063">MTIITAKWTIDEYHRMIEAGILDDRKVELLKGEIVEISPEGETHAYSSHEASQYLTKLLGSRATVRQAKPITLPNNSEPEPDTAIVQPLGREYRVHHPYPENIFWLIEYSDSSLDKYLDKKSKIYAEVSILEYWVVNLKKLQLVVYRDPTDGEYATKFTLTTGTIQPLAFPGISVSVEEIISAWIILPQTNLR</sequence>
<reference evidence="2" key="1">
    <citation type="journal article" date="2015" name="Genome Announc.">
        <title>Draft Genome Sequence of Tolypothrix boutellei Strain VB521301.</title>
        <authorList>
            <person name="Chandrababunaidu M.M."/>
            <person name="Singh D."/>
            <person name="Sen D."/>
            <person name="Bhan S."/>
            <person name="Das S."/>
            <person name="Gupta A."/>
            <person name="Adhikary S.P."/>
            <person name="Tripathy S."/>
        </authorList>
    </citation>
    <scope>NUCLEOTIDE SEQUENCE</scope>
    <source>
        <strain evidence="2">VB521301</strain>
    </source>
</reference>
<dbReference type="SUPFAM" id="SSF52980">
    <property type="entry name" value="Restriction endonuclease-like"/>
    <property type="match status" value="1"/>
</dbReference>
<feature type="domain" description="Putative restriction endonuclease" evidence="1">
    <location>
        <begin position="11"/>
        <end position="178"/>
    </location>
</feature>
<dbReference type="PANTHER" id="PTHR35400">
    <property type="entry name" value="SLR1083 PROTEIN"/>
    <property type="match status" value="1"/>
</dbReference>
<dbReference type="RefSeq" id="WP_050046317.1">
    <property type="nucleotide sequence ID" value="NZ_JHEG04000001.1"/>
</dbReference>
<dbReference type="Proteomes" id="UP000029738">
    <property type="component" value="Unassembled WGS sequence"/>
</dbReference>
<name>A0A8S9T196_9CYAN</name>
<evidence type="ECO:0000313" key="2">
    <source>
        <dbReference type="EMBL" id="KAF3885319.1"/>
    </source>
</evidence>
<dbReference type="GO" id="GO:0004519">
    <property type="term" value="F:endonuclease activity"/>
    <property type="evidence" value="ECO:0007669"/>
    <property type="project" value="UniProtKB-KW"/>
</dbReference>
<dbReference type="CDD" id="cd06260">
    <property type="entry name" value="DUF820-like"/>
    <property type="match status" value="1"/>
</dbReference>
<accession>A0A8S9T196</accession>
<evidence type="ECO:0000313" key="3">
    <source>
        <dbReference type="Proteomes" id="UP000029738"/>
    </source>
</evidence>
<dbReference type="EMBL" id="JHEG04000001">
    <property type="protein sequence ID" value="KAF3885319.1"/>
    <property type="molecule type" value="Genomic_DNA"/>
</dbReference>
<protein>
    <submittedName>
        <fullName evidence="2">Uma2 family endonuclease</fullName>
    </submittedName>
</protein>
<dbReference type="Pfam" id="PF05685">
    <property type="entry name" value="Uma2"/>
    <property type="match status" value="1"/>
</dbReference>
<reference evidence="2" key="2">
    <citation type="submission" date="2019-11" db="EMBL/GenBank/DDBJ databases">
        <title>Improved Assembly of Tolypothrix boutellei genome.</title>
        <authorList>
            <person name="Sarangi A.N."/>
            <person name="Mukherjee M."/>
            <person name="Ghosh S."/>
            <person name="Singh D."/>
            <person name="Das A."/>
            <person name="Kant S."/>
            <person name="Prusty A."/>
            <person name="Tripathy S."/>
        </authorList>
    </citation>
    <scope>NUCLEOTIDE SEQUENCE</scope>
    <source>
        <strain evidence="2">VB521301</strain>
    </source>
</reference>
<dbReference type="Gene3D" id="3.90.1570.10">
    <property type="entry name" value="tt1808, chain A"/>
    <property type="match status" value="1"/>
</dbReference>
<keyword evidence="2" id="KW-0255">Endonuclease</keyword>
<keyword evidence="2" id="KW-0540">Nuclease</keyword>
<dbReference type="PANTHER" id="PTHR35400:SF1">
    <property type="entry name" value="SLR1083 PROTEIN"/>
    <property type="match status" value="1"/>
</dbReference>
<dbReference type="InterPro" id="IPR011335">
    <property type="entry name" value="Restrct_endonuc-II-like"/>
</dbReference>
<evidence type="ECO:0000259" key="1">
    <source>
        <dbReference type="Pfam" id="PF05685"/>
    </source>
</evidence>
<keyword evidence="2" id="KW-0378">Hydrolase</keyword>
<keyword evidence="3" id="KW-1185">Reference proteome</keyword>
<comment type="caution">
    <text evidence="2">The sequence shown here is derived from an EMBL/GenBank/DDBJ whole genome shotgun (WGS) entry which is preliminary data.</text>
</comment>
<organism evidence="2 3">
    <name type="scientific">Tolypothrix bouteillei VB521301</name>
    <dbReference type="NCBI Taxonomy" id="1479485"/>
    <lineage>
        <taxon>Bacteria</taxon>
        <taxon>Bacillati</taxon>
        <taxon>Cyanobacteriota</taxon>
        <taxon>Cyanophyceae</taxon>
        <taxon>Nostocales</taxon>
        <taxon>Tolypothrichaceae</taxon>
        <taxon>Tolypothrix</taxon>
    </lineage>
</organism>
<dbReference type="OrthoDB" id="509866at2"/>